<dbReference type="EMBL" id="JBHSGD010000005">
    <property type="protein sequence ID" value="MFC4652232.1"/>
    <property type="molecule type" value="Genomic_DNA"/>
</dbReference>
<dbReference type="EC" id="2.3.-.-" evidence="2"/>
<dbReference type="GO" id="GO:0016746">
    <property type="term" value="F:acyltransferase activity"/>
    <property type="evidence" value="ECO:0007669"/>
    <property type="project" value="UniProtKB-KW"/>
</dbReference>
<keyword evidence="3" id="KW-1185">Reference proteome</keyword>
<protein>
    <submittedName>
        <fullName evidence="2">GNAT family N-acetyltransferase</fullName>
        <ecNumber evidence="2">2.3.-.-</ecNumber>
    </submittedName>
</protein>
<dbReference type="InterPro" id="IPR016181">
    <property type="entry name" value="Acyl_CoA_acyltransferase"/>
</dbReference>
<dbReference type="PANTHER" id="PTHR43415:SF4">
    <property type="entry name" value="N-ACETYLTRANSFERASE DOMAIN-CONTAINING PROTEIN"/>
    <property type="match status" value="1"/>
</dbReference>
<gene>
    <name evidence="2" type="ORF">ACFO26_04860</name>
</gene>
<dbReference type="Proteomes" id="UP001595987">
    <property type="component" value="Unassembled WGS sequence"/>
</dbReference>
<dbReference type="PANTHER" id="PTHR43415">
    <property type="entry name" value="SPERMIDINE N(1)-ACETYLTRANSFERASE"/>
    <property type="match status" value="1"/>
</dbReference>
<feature type="domain" description="N-acetyltransferase" evidence="1">
    <location>
        <begin position="3"/>
        <end position="172"/>
    </location>
</feature>
<dbReference type="InterPro" id="IPR000182">
    <property type="entry name" value="GNAT_dom"/>
</dbReference>
<comment type="caution">
    <text evidence="2">The sequence shown here is derived from an EMBL/GenBank/DDBJ whole genome shotgun (WGS) entry which is preliminary data.</text>
</comment>
<accession>A0ABV9JBV1</accession>
<sequence>MNIILRELELKDCEDYLYWNNPSREFHHWNGPYYASHSKEELEKQVSQLKNSLSKGQKNVLKNKKIIADKENDAIIGEVSWYWKSQETLWLEIGIVIFNENYWGNGIGTEALKAWIDQIFQEKPELVRLGLSTWSGNKRMMKLAEKCGMQKEAEYRKARIVDGSYYDAISFGILREEWQNFLEKEKL</sequence>
<evidence type="ECO:0000259" key="1">
    <source>
        <dbReference type="PROSITE" id="PS51186"/>
    </source>
</evidence>
<dbReference type="RefSeq" id="WP_213535271.1">
    <property type="nucleotide sequence ID" value="NZ_BOVQ01000004.1"/>
</dbReference>
<reference evidence="3" key="1">
    <citation type="journal article" date="2019" name="Int. J. Syst. Evol. Microbiol.">
        <title>The Global Catalogue of Microorganisms (GCM) 10K type strain sequencing project: providing services to taxonomists for standard genome sequencing and annotation.</title>
        <authorList>
            <consortium name="The Broad Institute Genomics Platform"/>
            <consortium name="The Broad Institute Genome Sequencing Center for Infectious Disease"/>
            <person name="Wu L."/>
            <person name="Ma J."/>
        </authorList>
    </citation>
    <scope>NUCLEOTIDE SEQUENCE [LARGE SCALE GENOMIC DNA]</scope>
    <source>
        <strain evidence="3">CCUG 63287</strain>
    </source>
</reference>
<organism evidence="2 3">
    <name type="scientific">Lactococcus nasutitermitis</name>
    <dbReference type="NCBI Taxonomy" id="1652957"/>
    <lineage>
        <taxon>Bacteria</taxon>
        <taxon>Bacillati</taxon>
        <taxon>Bacillota</taxon>
        <taxon>Bacilli</taxon>
        <taxon>Lactobacillales</taxon>
        <taxon>Streptococcaceae</taxon>
        <taxon>Lactococcus</taxon>
    </lineage>
</organism>
<proteinExistence type="predicted"/>
<evidence type="ECO:0000313" key="2">
    <source>
        <dbReference type="EMBL" id="MFC4652232.1"/>
    </source>
</evidence>
<dbReference type="PROSITE" id="PS51186">
    <property type="entry name" value="GNAT"/>
    <property type="match status" value="1"/>
</dbReference>
<keyword evidence="2" id="KW-0808">Transferase</keyword>
<dbReference type="CDD" id="cd04301">
    <property type="entry name" value="NAT_SF"/>
    <property type="match status" value="1"/>
</dbReference>
<evidence type="ECO:0000313" key="3">
    <source>
        <dbReference type="Proteomes" id="UP001595987"/>
    </source>
</evidence>
<name>A0ABV9JBV1_9LACT</name>
<dbReference type="SUPFAM" id="SSF55729">
    <property type="entry name" value="Acyl-CoA N-acyltransferases (Nat)"/>
    <property type="match status" value="1"/>
</dbReference>
<dbReference type="Pfam" id="PF13302">
    <property type="entry name" value="Acetyltransf_3"/>
    <property type="match status" value="1"/>
</dbReference>
<keyword evidence="2" id="KW-0012">Acyltransferase</keyword>
<dbReference type="Gene3D" id="3.40.630.30">
    <property type="match status" value="1"/>
</dbReference>